<dbReference type="Proteomes" id="UP000504634">
    <property type="component" value="Unplaced"/>
</dbReference>
<dbReference type="OrthoDB" id="8194670at2759"/>
<dbReference type="CTD" id="43494"/>
<evidence type="ECO:0000313" key="6">
    <source>
        <dbReference type="Proteomes" id="UP000504634"/>
    </source>
</evidence>
<name>A0A6J2T677_DROLE</name>
<organism evidence="6 7">
    <name type="scientific">Drosophila lebanonensis</name>
    <name type="common">Fruit fly</name>
    <name type="synonym">Scaptodrosophila lebanonensis</name>
    <dbReference type="NCBI Taxonomy" id="7225"/>
    <lineage>
        <taxon>Eukaryota</taxon>
        <taxon>Metazoa</taxon>
        <taxon>Ecdysozoa</taxon>
        <taxon>Arthropoda</taxon>
        <taxon>Hexapoda</taxon>
        <taxon>Insecta</taxon>
        <taxon>Pterygota</taxon>
        <taxon>Neoptera</taxon>
        <taxon>Endopterygota</taxon>
        <taxon>Diptera</taxon>
        <taxon>Brachycera</taxon>
        <taxon>Muscomorpha</taxon>
        <taxon>Ephydroidea</taxon>
        <taxon>Drosophilidae</taxon>
        <taxon>Scaptodrosophila</taxon>
    </lineage>
</organism>
<feature type="chain" id="PRO_5027079910" evidence="5">
    <location>
        <begin position="19"/>
        <end position="151"/>
    </location>
</feature>
<keyword evidence="6" id="KW-1185">Reference proteome</keyword>
<dbReference type="SMART" id="SM00708">
    <property type="entry name" value="PhBP"/>
    <property type="match status" value="1"/>
</dbReference>
<keyword evidence="3" id="KW-0964">Secreted</keyword>
<dbReference type="GO" id="GO:0007608">
    <property type="term" value="P:sensory perception of smell"/>
    <property type="evidence" value="ECO:0007669"/>
    <property type="project" value="TreeGrafter"/>
</dbReference>
<dbReference type="AlphaFoldDB" id="A0A6J2T677"/>
<evidence type="ECO:0000256" key="1">
    <source>
        <dbReference type="ARBA" id="ARBA00004613"/>
    </source>
</evidence>
<gene>
    <name evidence="7" type="primary">LOC115621852</name>
</gene>
<evidence type="ECO:0000256" key="3">
    <source>
        <dbReference type="ARBA" id="ARBA00022525"/>
    </source>
</evidence>
<dbReference type="PANTHER" id="PTHR11857:SF43">
    <property type="entry name" value="GEO07291P1-RELATED"/>
    <property type="match status" value="1"/>
</dbReference>
<reference evidence="7" key="1">
    <citation type="submission" date="2025-08" db="UniProtKB">
        <authorList>
            <consortium name="RefSeq"/>
        </authorList>
    </citation>
    <scope>IDENTIFICATION</scope>
    <source>
        <strain evidence="7">11010-0011.00</strain>
        <tissue evidence="7">Whole body</tissue>
    </source>
</reference>
<sequence>MKYFLAAVALCAMTQADAEWVPKTAEQIKEIRAACLKEHALDDAQISKMKQLEFPDEPNVRQYLLCTATKLGIFCPSQGYHADRLAKQFKMDLSEEEALQIAQGCIDSNAEHSPADVWAFRGHKCMMASKIGDKVRAYIKAKEEAALKAKV</sequence>
<dbReference type="RefSeq" id="XP_030371524.1">
    <property type="nucleotide sequence ID" value="XM_030515664.1"/>
</dbReference>
<dbReference type="Pfam" id="PF01395">
    <property type="entry name" value="PBP_GOBP"/>
    <property type="match status" value="1"/>
</dbReference>
<dbReference type="GO" id="GO:0005615">
    <property type="term" value="C:extracellular space"/>
    <property type="evidence" value="ECO:0007669"/>
    <property type="project" value="TreeGrafter"/>
</dbReference>
<comment type="similarity">
    <text evidence="2">Belongs to the PBP/GOBP family.</text>
</comment>
<evidence type="ECO:0000256" key="2">
    <source>
        <dbReference type="ARBA" id="ARBA00008098"/>
    </source>
</evidence>
<feature type="signal peptide" evidence="5">
    <location>
        <begin position="1"/>
        <end position="18"/>
    </location>
</feature>
<dbReference type="SUPFAM" id="SSF47565">
    <property type="entry name" value="Insect pheromone/odorant-binding proteins"/>
    <property type="match status" value="1"/>
</dbReference>
<protein>
    <submittedName>
        <fullName evidence="7">General odorant-binding protein 99a</fullName>
    </submittedName>
</protein>
<dbReference type="PANTHER" id="PTHR11857">
    <property type="entry name" value="ODORANT BINDING PROTEIN-RELATED"/>
    <property type="match status" value="1"/>
</dbReference>
<dbReference type="InterPro" id="IPR006170">
    <property type="entry name" value="PBP/GOBP"/>
</dbReference>
<dbReference type="CDD" id="cd23992">
    <property type="entry name" value="PBP_GOBP"/>
    <property type="match status" value="1"/>
</dbReference>
<dbReference type="GO" id="GO:0005549">
    <property type="term" value="F:odorant binding"/>
    <property type="evidence" value="ECO:0007669"/>
    <property type="project" value="InterPro"/>
</dbReference>
<accession>A0A6J2T677</accession>
<dbReference type="GeneID" id="115621852"/>
<evidence type="ECO:0000256" key="4">
    <source>
        <dbReference type="ARBA" id="ARBA00022729"/>
    </source>
</evidence>
<evidence type="ECO:0000256" key="5">
    <source>
        <dbReference type="SAM" id="SignalP"/>
    </source>
</evidence>
<dbReference type="Gene3D" id="1.10.238.20">
    <property type="entry name" value="Pheromone/general odorant binding protein domain"/>
    <property type="match status" value="1"/>
</dbReference>
<dbReference type="InterPro" id="IPR036728">
    <property type="entry name" value="PBP_GOBP_sf"/>
</dbReference>
<keyword evidence="4 5" id="KW-0732">Signal</keyword>
<evidence type="ECO:0000313" key="7">
    <source>
        <dbReference type="RefSeq" id="XP_030371524.1"/>
    </source>
</evidence>
<comment type="subcellular location">
    <subcellularLocation>
        <location evidence="1">Secreted</location>
    </subcellularLocation>
</comment>
<proteinExistence type="inferred from homology"/>